<feature type="domain" description="Glycosyltransferase subfamily 4-like N-terminal" evidence="2">
    <location>
        <begin position="2"/>
        <end position="145"/>
    </location>
</feature>
<dbReference type="Proteomes" id="UP000247681">
    <property type="component" value="Unassembled WGS sequence"/>
</dbReference>
<dbReference type="GO" id="GO:0016757">
    <property type="term" value="F:glycosyltransferase activity"/>
    <property type="evidence" value="ECO:0007669"/>
    <property type="project" value="InterPro"/>
</dbReference>
<comment type="caution">
    <text evidence="3">The sequence shown here is derived from an EMBL/GenBank/DDBJ whole genome shotgun (WGS) entry which is preliminary data.</text>
</comment>
<dbReference type="Gene3D" id="3.40.50.2000">
    <property type="entry name" value="Glycogen Phosphorylase B"/>
    <property type="match status" value="2"/>
</dbReference>
<evidence type="ECO:0000313" key="4">
    <source>
        <dbReference type="Proteomes" id="UP000247681"/>
    </source>
</evidence>
<dbReference type="SUPFAM" id="SSF53756">
    <property type="entry name" value="UDP-Glycosyltransferase/glycogen phosphorylase"/>
    <property type="match status" value="1"/>
</dbReference>
<sequence>MANVDWFVISHRLCIAQEASRLGWKVFVAAEDTGRRKEIEVDGIVFIDFKFSRSGINPISELKTLLGFRKLYKQIAPDVVHHITLKPVIYGSVMAKLLKINGVVNAISGLGYNFTGDRKSLVQKTMLKLMKFGFKRKKLTVIFQNLEDQSELEKLGVINQLNSIVRIKGSGVDLINFKQFDLPSFERIKILLPIRMLWDKGVKELKEASDILKEKYNGKIQFILAGLADEDNNAGVSASYLNNWQDGNYVIWIGYQKNMIEVYKDSHVVVLPSYREGMPKTLIEACAIGRAIVTTDAIGCKECVDEGINGFKVPVYSINELAIALEKLVSNVDLIKEMGQNSRLKAEKEFDVNNVISMHLNIYKDLYVNRV</sequence>
<gene>
    <name evidence="3" type="ORF">DMB68_16610</name>
</gene>
<dbReference type="EMBL" id="QJHL01000004">
    <property type="protein sequence ID" value="PXY44353.1"/>
    <property type="molecule type" value="Genomic_DNA"/>
</dbReference>
<feature type="domain" description="Glycosyl transferase family 1" evidence="1">
    <location>
        <begin position="188"/>
        <end position="343"/>
    </location>
</feature>
<accession>A0A2V4C2M7</accession>
<name>A0A2V4C2M7_9FLAO</name>
<dbReference type="PANTHER" id="PTHR45947">
    <property type="entry name" value="SULFOQUINOVOSYL TRANSFERASE SQD2"/>
    <property type="match status" value="1"/>
</dbReference>
<dbReference type="PANTHER" id="PTHR45947:SF3">
    <property type="entry name" value="SULFOQUINOVOSYL TRANSFERASE SQD2"/>
    <property type="match status" value="1"/>
</dbReference>
<reference evidence="3 4" key="1">
    <citation type="submission" date="2018-05" db="EMBL/GenBank/DDBJ databases">
        <title>Flavobacterium sp. strain IMCC34758, incomplete genome.</title>
        <authorList>
            <person name="Joung Y."/>
        </authorList>
    </citation>
    <scope>NUCLEOTIDE SEQUENCE [LARGE SCALE GENOMIC DNA]</scope>
    <source>
        <strain evidence="3 4">IMCC34758</strain>
    </source>
</reference>
<evidence type="ECO:0000313" key="3">
    <source>
        <dbReference type="EMBL" id="PXY44353.1"/>
    </source>
</evidence>
<keyword evidence="3" id="KW-0808">Transferase</keyword>
<proteinExistence type="predicted"/>
<dbReference type="InterPro" id="IPR050194">
    <property type="entry name" value="Glycosyltransferase_grp1"/>
</dbReference>
<evidence type="ECO:0000259" key="2">
    <source>
        <dbReference type="Pfam" id="PF13477"/>
    </source>
</evidence>
<dbReference type="OrthoDB" id="9790710at2"/>
<organism evidence="3 4">
    <name type="scientific">Flavobacterium hydrophilum</name>
    <dbReference type="NCBI Taxonomy" id="2211445"/>
    <lineage>
        <taxon>Bacteria</taxon>
        <taxon>Pseudomonadati</taxon>
        <taxon>Bacteroidota</taxon>
        <taxon>Flavobacteriia</taxon>
        <taxon>Flavobacteriales</taxon>
        <taxon>Flavobacteriaceae</taxon>
        <taxon>Flavobacterium</taxon>
    </lineage>
</organism>
<dbReference type="Pfam" id="PF00534">
    <property type="entry name" value="Glycos_transf_1"/>
    <property type="match status" value="1"/>
</dbReference>
<dbReference type="Pfam" id="PF13477">
    <property type="entry name" value="Glyco_trans_4_2"/>
    <property type="match status" value="1"/>
</dbReference>
<dbReference type="InterPro" id="IPR001296">
    <property type="entry name" value="Glyco_trans_1"/>
</dbReference>
<keyword evidence="4" id="KW-1185">Reference proteome</keyword>
<evidence type="ECO:0000259" key="1">
    <source>
        <dbReference type="Pfam" id="PF00534"/>
    </source>
</evidence>
<dbReference type="CDD" id="cd03808">
    <property type="entry name" value="GT4_CapM-like"/>
    <property type="match status" value="1"/>
</dbReference>
<protein>
    <submittedName>
        <fullName evidence="3">Glycosyltransferase family 1 protein</fullName>
    </submittedName>
</protein>
<dbReference type="InterPro" id="IPR028098">
    <property type="entry name" value="Glyco_trans_4-like_N"/>
</dbReference>
<dbReference type="AlphaFoldDB" id="A0A2V4C2M7"/>